<sequence>MGMATGFKSPVTLEECPHGEKLVGSSADRGIGLIRIGHSGDPTYEKESFRSVHIALMESECDGFKWQNYRTYDLGPEHPLEVFDLFIQWLYTRKYQEKEGLAWSFDKCPTLLSSSLEIDVTPYFRVDWPVKAAIASWELGVTLRAKGFQNYAIKRLFEAFSRPLSQPLTPALLAYVFERHQESFVEGSSQLRLLPQDVVVRNWGDTAIIDHTAQELWSFFLGLCPSFREDFVSATKHSLEKRQEEELDFAKYLIH</sequence>
<evidence type="ECO:0008006" key="3">
    <source>
        <dbReference type="Google" id="ProtNLM"/>
    </source>
</evidence>
<evidence type="ECO:0000313" key="1">
    <source>
        <dbReference type="EMBL" id="RYO65001.1"/>
    </source>
</evidence>
<dbReference type="OrthoDB" id="3662005at2759"/>
<gene>
    <name evidence="1" type="ORF">AA0113_g5635</name>
</gene>
<dbReference type="EMBL" id="PEJP01000019">
    <property type="protein sequence ID" value="RYO65001.1"/>
    <property type="molecule type" value="Genomic_DNA"/>
</dbReference>
<comment type="caution">
    <text evidence="1">The sequence shown here is derived from an EMBL/GenBank/DDBJ whole genome shotgun (WGS) entry which is preliminary data.</text>
</comment>
<reference evidence="2" key="1">
    <citation type="journal article" date="2019" name="bioRxiv">
        <title>Genomics, evolutionary history and diagnostics of the Alternaria alternata species group including apple and Asian pear pathotypes.</title>
        <authorList>
            <person name="Armitage A.D."/>
            <person name="Cockerton H.M."/>
            <person name="Sreenivasaprasad S."/>
            <person name="Woodhall J.W."/>
            <person name="Lane C.R."/>
            <person name="Harrison R.J."/>
            <person name="Clarkson J.P."/>
        </authorList>
    </citation>
    <scope>NUCLEOTIDE SEQUENCE [LARGE SCALE GENOMIC DNA]</scope>
    <source>
        <strain evidence="2">RGR 97.0016</strain>
    </source>
</reference>
<organism evidence="1 2">
    <name type="scientific">Alternaria arborescens</name>
    <dbReference type="NCBI Taxonomy" id="156630"/>
    <lineage>
        <taxon>Eukaryota</taxon>
        <taxon>Fungi</taxon>
        <taxon>Dikarya</taxon>
        <taxon>Ascomycota</taxon>
        <taxon>Pezizomycotina</taxon>
        <taxon>Dothideomycetes</taxon>
        <taxon>Pleosporomycetidae</taxon>
        <taxon>Pleosporales</taxon>
        <taxon>Pleosporineae</taxon>
        <taxon>Pleosporaceae</taxon>
        <taxon>Alternaria</taxon>
        <taxon>Alternaria sect. Alternaria</taxon>
    </lineage>
</organism>
<name>A0A4Q4S507_9PLEO</name>
<dbReference type="AlphaFoldDB" id="A0A4Q4S507"/>
<dbReference type="Proteomes" id="UP000293823">
    <property type="component" value="Unassembled WGS sequence"/>
</dbReference>
<keyword evidence="2" id="KW-1185">Reference proteome</keyword>
<proteinExistence type="predicted"/>
<accession>A0A4Q4S507</accession>
<protein>
    <recommendedName>
        <fullName evidence="3">BTB domain-containing protein</fullName>
    </recommendedName>
</protein>
<evidence type="ECO:0000313" key="2">
    <source>
        <dbReference type="Proteomes" id="UP000293823"/>
    </source>
</evidence>